<evidence type="ECO:0000256" key="8">
    <source>
        <dbReference type="ARBA" id="ARBA00023201"/>
    </source>
</evidence>
<organism evidence="12 13">
    <name type="scientific">Xenoophorus captivus</name>
    <dbReference type="NCBI Taxonomy" id="1517983"/>
    <lineage>
        <taxon>Eukaryota</taxon>
        <taxon>Metazoa</taxon>
        <taxon>Chordata</taxon>
        <taxon>Craniata</taxon>
        <taxon>Vertebrata</taxon>
        <taxon>Euteleostomi</taxon>
        <taxon>Actinopterygii</taxon>
        <taxon>Neopterygii</taxon>
        <taxon>Teleostei</taxon>
        <taxon>Neoteleostei</taxon>
        <taxon>Acanthomorphata</taxon>
        <taxon>Ovalentaria</taxon>
        <taxon>Atherinomorphae</taxon>
        <taxon>Cyprinodontiformes</taxon>
        <taxon>Goodeidae</taxon>
        <taxon>Xenoophorus</taxon>
    </lineage>
</organism>
<feature type="transmembrane region" description="Helical" evidence="9">
    <location>
        <begin position="39"/>
        <end position="57"/>
    </location>
</feature>
<dbReference type="Pfam" id="PF00999">
    <property type="entry name" value="Na_H_Exchanger"/>
    <property type="match status" value="1"/>
</dbReference>
<dbReference type="InterPro" id="IPR018422">
    <property type="entry name" value="Cation/H_exchanger_CPA1"/>
</dbReference>
<dbReference type="InterPro" id="IPR006153">
    <property type="entry name" value="Cation/H_exchanger_TM"/>
</dbReference>
<keyword evidence="5" id="KW-0915">Sodium</keyword>
<feature type="transmembrane region" description="Helical" evidence="9">
    <location>
        <begin position="105"/>
        <end position="124"/>
    </location>
</feature>
<evidence type="ECO:0000256" key="3">
    <source>
        <dbReference type="ARBA" id="ARBA00022692"/>
    </source>
</evidence>
<evidence type="ECO:0000256" key="6">
    <source>
        <dbReference type="ARBA" id="ARBA00023065"/>
    </source>
</evidence>
<evidence type="ECO:0000256" key="5">
    <source>
        <dbReference type="ARBA" id="ARBA00023053"/>
    </source>
</evidence>
<feature type="signal peptide" evidence="10">
    <location>
        <begin position="1"/>
        <end position="23"/>
    </location>
</feature>
<feature type="non-terminal residue" evidence="12">
    <location>
        <position position="177"/>
    </location>
</feature>
<protein>
    <submittedName>
        <fullName evidence="12">Sodium/hydrogen exchanger 2</fullName>
    </submittedName>
</protein>
<keyword evidence="6" id="KW-0406">Ion transport</keyword>
<evidence type="ECO:0000259" key="11">
    <source>
        <dbReference type="Pfam" id="PF00999"/>
    </source>
</evidence>
<comment type="subcellular location">
    <subcellularLocation>
        <location evidence="1">Membrane</location>
        <topology evidence="1">Multi-pass membrane protein</topology>
    </subcellularLocation>
</comment>
<comment type="caution">
    <text evidence="12">The sequence shown here is derived from an EMBL/GenBank/DDBJ whole genome shotgun (WGS) entry which is preliminary data.</text>
</comment>
<keyword evidence="10" id="KW-0732">Signal</keyword>
<feature type="domain" description="Cation/H+ exchanger transmembrane" evidence="11">
    <location>
        <begin position="1"/>
        <end position="156"/>
    </location>
</feature>
<dbReference type="PANTHER" id="PTHR10110:SF89">
    <property type="entry name" value="SODIUM_HYDROGEN EXCHANGER 2"/>
    <property type="match status" value="1"/>
</dbReference>
<evidence type="ECO:0000256" key="2">
    <source>
        <dbReference type="ARBA" id="ARBA00022448"/>
    </source>
</evidence>
<proteinExistence type="predicted"/>
<evidence type="ECO:0000256" key="10">
    <source>
        <dbReference type="SAM" id="SignalP"/>
    </source>
</evidence>
<dbReference type="PANTHER" id="PTHR10110">
    <property type="entry name" value="SODIUM/HYDROGEN EXCHANGER"/>
    <property type="match status" value="1"/>
</dbReference>
<accession>A0ABV0Q7Z4</accession>
<evidence type="ECO:0000313" key="13">
    <source>
        <dbReference type="Proteomes" id="UP001434883"/>
    </source>
</evidence>
<reference evidence="12 13" key="1">
    <citation type="submission" date="2021-06" db="EMBL/GenBank/DDBJ databases">
        <authorList>
            <person name="Palmer J.M."/>
        </authorList>
    </citation>
    <scope>NUCLEOTIDE SEQUENCE [LARGE SCALE GENOMIC DNA]</scope>
    <source>
        <strain evidence="12 13">XC_2019</strain>
        <tissue evidence="12">Muscle</tissue>
    </source>
</reference>
<feature type="chain" id="PRO_5046238725" evidence="10">
    <location>
        <begin position="24"/>
        <end position="177"/>
    </location>
</feature>
<dbReference type="EMBL" id="JAHRIN010001469">
    <property type="protein sequence ID" value="MEQ2191921.1"/>
    <property type="molecule type" value="Genomic_DNA"/>
</dbReference>
<feature type="transmembrane region" description="Helical" evidence="9">
    <location>
        <begin position="131"/>
        <end position="151"/>
    </location>
</feature>
<evidence type="ECO:0000256" key="7">
    <source>
        <dbReference type="ARBA" id="ARBA00023136"/>
    </source>
</evidence>
<keyword evidence="4 9" id="KW-1133">Transmembrane helix</keyword>
<evidence type="ECO:0000256" key="9">
    <source>
        <dbReference type="SAM" id="Phobius"/>
    </source>
</evidence>
<sequence length="177" mass="20196">MLHFSGIMAIVTCAVTMKQYVEANVSEHSNTSIQYFLKMWSSVSETLIFIFLGVSTIQDIHMWSWPFVCSTLLLCLVWRTTGVLLLTAVVNKLRRNAVTFRDQFIIAYGGLRGAICFSLVFLIDDFPKKRLFITTTIVVILFTVFVQGMTIKPLVELLDVKRKKRALPTVSEEIHSR</sequence>
<evidence type="ECO:0000256" key="1">
    <source>
        <dbReference type="ARBA" id="ARBA00004141"/>
    </source>
</evidence>
<keyword evidence="3 9" id="KW-0812">Transmembrane</keyword>
<evidence type="ECO:0000313" key="12">
    <source>
        <dbReference type="EMBL" id="MEQ2191921.1"/>
    </source>
</evidence>
<feature type="transmembrane region" description="Helical" evidence="9">
    <location>
        <begin position="64"/>
        <end position="85"/>
    </location>
</feature>
<keyword evidence="13" id="KW-1185">Reference proteome</keyword>
<evidence type="ECO:0000256" key="4">
    <source>
        <dbReference type="ARBA" id="ARBA00022989"/>
    </source>
</evidence>
<keyword evidence="8" id="KW-0739">Sodium transport</keyword>
<gene>
    <name evidence="12" type="primary">SLC9A2_1</name>
    <name evidence="12" type="ORF">XENOCAPTIV_004455</name>
</gene>
<keyword evidence="2" id="KW-0813">Transport</keyword>
<dbReference type="Proteomes" id="UP001434883">
    <property type="component" value="Unassembled WGS sequence"/>
</dbReference>
<name>A0ABV0Q7Z4_9TELE</name>
<keyword evidence="7 9" id="KW-0472">Membrane</keyword>